<evidence type="ECO:0000313" key="2">
    <source>
        <dbReference type="Proteomes" id="UP000720189"/>
    </source>
</evidence>
<protein>
    <submittedName>
        <fullName evidence="1">Uncharacterized protein</fullName>
    </submittedName>
</protein>
<dbReference type="EMBL" id="JAGMUX010000022">
    <property type="protein sequence ID" value="KAH7230487.1"/>
    <property type="molecule type" value="Genomic_DNA"/>
</dbReference>
<sequence length="416" mass="47120">MSVLFVLVYILKGKSLRRCLSKTLRAEDVAFLELFSRILMGRESYADEVSSALEQGIELEWEDVYDFVYPFGDTRVRAFNSVWTFDLDKDVLFHTKHDRPCSAPLSLARDRPLTLDDFELVQSPTQLTAEEQTVPGPYWDLQLDVDHRKRAFLGRILRDFGHTWRHLLRRQVNNVPFMKLAYAVIWILNIGFTIVERTGFEHVGGRGGRYAGAADLPQWDTPDEPIVQVGSCWFVLARDIPKGLDMIREHMESHAAITDSKTQQIICCKVHDGELVHTRPESLFGDAPPSGSAIDLILWASDIYQGDPKPSRLNYLPVKIQDRVLRQAATSSVAAAKLGIELSLGSPFSWAEQRRKIRLEETLRHRTEASPVETQICFNRTISGFSYKCEAAPMGCKVERSSLPAPPRPKLAVGRP</sequence>
<dbReference type="AlphaFoldDB" id="A0A9P9JMI9"/>
<keyword evidence="2" id="KW-1185">Reference proteome</keyword>
<comment type="caution">
    <text evidence="1">The sequence shown here is derived from an EMBL/GenBank/DDBJ whole genome shotgun (WGS) entry which is preliminary data.</text>
</comment>
<name>A0A9P9JMI9_FUSRE</name>
<evidence type="ECO:0000313" key="1">
    <source>
        <dbReference type="EMBL" id="KAH7230487.1"/>
    </source>
</evidence>
<gene>
    <name evidence="1" type="ORF">BKA55DRAFT_667639</name>
</gene>
<reference evidence="1" key="1">
    <citation type="journal article" date="2021" name="Nat. Commun.">
        <title>Genetic determinants of endophytism in the Arabidopsis root mycobiome.</title>
        <authorList>
            <person name="Mesny F."/>
            <person name="Miyauchi S."/>
            <person name="Thiergart T."/>
            <person name="Pickel B."/>
            <person name="Atanasova L."/>
            <person name="Karlsson M."/>
            <person name="Huettel B."/>
            <person name="Barry K.W."/>
            <person name="Haridas S."/>
            <person name="Chen C."/>
            <person name="Bauer D."/>
            <person name="Andreopoulos W."/>
            <person name="Pangilinan J."/>
            <person name="LaButti K."/>
            <person name="Riley R."/>
            <person name="Lipzen A."/>
            <person name="Clum A."/>
            <person name="Drula E."/>
            <person name="Henrissat B."/>
            <person name="Kohler A."/>
            <person name="Grigoriev I.V."/>
            <person name="Martin F.M."/>
            <person name="Hacquard S."/>
        </authorList>
    </citation>
    <scope>NUCLEOTIDE SEQUENCE</scope>
    <source>
        <strain evidence="1">MPI-CAGE-AT-0023</strain>
    </source>
</reference>
<dbReference type="GeneID" id="70227801"/>
<dbReference type="Proteomes" id="UP000720189">
    <property type="component" value="Unassembled WGS sequence"/>
</dbReference>
<proteinExistence type="predicted"/>
<organism evidence="1 2">
    <name type="scientific">Fusarium redolens</name>
    <dbReference type="NCBI Taxonomy" id="48865"/>
    <lineage>
        <taxon>Eukaryota</taxon>
        <taxon>Fungi</taxon>
        <taxon>Dikarya</taxon>
        <taxon>Ascomycota</taxon>
        <taxon>Pezizomycotina</taxon>
        <taxon>Sordariomycetes</taxon>
        <taxon>Hypocreomycetidae</taxon>
        <taxon>Hypocreales</taxon>
        <taxon>Nectriaceae</taxon>
        <taxon>Fusarium</taxon>
        <taxon>Fusarium redolens species complex</taxon>
    </lineage>
</organism>
<dbReference type="OrthoDB" id="4934446at2759"/>
<dbReference type="RefSeq" id="XP_046043125.1">
    <property type="nucleotide sequence ID" value="XM_046197847.1"/>
</dbReference>
<accession>A0A9P9JMI9</accession>